<keyword evidence="27" id="KW-1185">Reference proteome</keyword>
<evidence type="ECO:0000313" key="26">
    <source>
        <dbReference type="Proteomes" id="UP000293506"/>
    </source>
</evidence>
<organism evidence="7 18">
    <name type="scientific">Blautia obeum</name>
    <dbReference type="NCBI Taxonomy" id="40520"/>
    <lineage>
        <taxon>Bacteria</taxon>
        <taxon>Bacillati</taxon>
        <taxon>Bacillota</taxon>
        <taxon>Clostridia</taxon>
        <taxon>Lachnospirales</taxon>
        <taxon>Lachnospiraceae</taxon>
        <taxon>Blautia</taxon>
    </lineage>
</organism>
<dbReference type="CDD" id="cd01392">
    <property type="entry name" value="HTH_LacI"/>
    <property type="match status" value="1"/>
</dbReference>
<dbReference type="EMBL" id="CZBA01000001">
    <property type="protein sequence ID" value="CUP05729.1"/>
    <property type="molecule type" value="Genomic_DNA"/>
</dbReference>
<protein>
    <submittedName>
        <fullName evidence="7">HTH-type transcriptional repressor CytR</fullName>
    </submittedName>
    <submittedName>
        <fullName evidence="8">LacI family transcriptional regulator</fullName>
    </submittedName>
</protein>
<dbReference type="Gene3D" id="3.40.50.2300">
    <property type="match status" value="2"/>
</dbReference>
<dbReference type="CDD" id="cd01544">
    <property type="entry name" value="PBP1_GalR"/>
    <property type="match status" value="1"/>
</dbReference>
<evidence type="ECO:0000256" key="2">
    <source>
        <dbReference type="ARBA" id="ARBA00023015"/>
    </source>
</evidence>
<dbReference type="RefSeq" id="WP_005422341.1">
    <property type="nucleotide sequence ID" value="NZ_CABHNB010000017.1"/>
</dbReference>
<evidence type="ECO:0000313" key="22">
    <source>
        <dbReference type="Proteomes" id="UP000284024"/>
    </source>
</evidence>
<dbReference type="PANTHER" id="PTHR30146:SF148">
    <property type="entry name" value="HTH-TYPE TRANSCRIPTIONAL REPRESSOR PURR-RELATED"/>
    <property type="match status" value="1"/>
</dbReference>
<evidence type="ECO:0000313" key="23">
    <source>
        <dbReference type="Proteomes" id="UP000284220"/>
    </source>
</evidence>
<evidence type="ECO:0000256" key="1">
    <source>
        <dbReference type="ARBA" id="ARBA00022491"/>
    </source>
</evidence>
<evidence type="ECO:0000313" key="20">
    <source>
        <dbReference type="Proteomes" id="UP000265808"/>
    </source>
</evidence>
<keyword evidence="1" id="KW-0678">Repressor</keyword>
<dbReference type="Proteomes" id="UP000095409">
    <property type="component" value="Unassembled WGS sequence"/>
</dbReference>
<dbReference type="GO" id="GO:0000976">
    <property type="term" value="F:transcription cis-regulatory region binding"/>
    <property type="evidence" value="ECO:0007669"/>
    <property type="project" value="TreeGrafter"/>
</dbReference>
<evidence type="ECO:0000313" key="25">
    <source>
        <dbReference type="Proteomes" id="UP000284267"/>
    </source>
</evidence>
<evidence type="ECO:0000313" key="13">
    <source>
        <dbReference type="EMBL" id="RHH21161.1"/>
    </source>
</evidence>
<evidence type="ECO:0000313" key="8">
    <source>
        <dbReference type="EMBL" id="RGN90461.1"/>
    </source>
</evidence>
<keyword evidence="4" id="KW-0804">Transcription</keyword>
<dbReference type="EMBL" id="QSUZ01000001">
    <property type="protein sequence ID" value="RGN90461.1"/>
    <property type="molecule type" value="Genomic_DNA"/>
</dbReference>
<evidence type="ECO:0000313" key="10">
    <source>
        <dbReference type="EMBL" id="RGV65658.1"/>
    </source>
</evidence>
<dbReference type="EMBL" id="QSHL01000001">
    <property type="protein sequence ID" value="RHC10072.1"/>
    <property type="molecule type" value="Genomic_DNA"/>
</dbReference>
<dbReference type="GeneID" id="79804449"/>
<dbReference type="Pfam" id="PF13377">
    <property type="entry name" value="Peripla_BP_3"/>
    <property type="match status" value="1"/>
</dbReference>
<evidence type="ECO:0000313" key="14">
    <source>
        <dbReference type="EMBL" id="RHK98064.1"/>
    </source>
</evidence>
<evidence type="ECO:0000313" key="15">
    <source>
        <dbReference type="EMBL" id="RYT68090.1"/>
    </source>
</evidence>
<dbReference type="EMBL" id="QRHZ01000001">
    <property type="protein sequence ID" value="RHG19813.1"/>
    <property type="molecule type" value="Genomic_DNA"/>
</dbReference>
<name>A0A174K904_9FIRM</name>
<evidence type="ECO:0000313" key="24">
    <source>
        <dbReference type="Proteomes" id="UP000284242"/>
    </source>
</evidence>
<gene>
    <name evidence="7" type="primary">cytR_1</name>
    <name evidence="16" type="synonym">cytR_3</name>
    <name evidence="14" type="ORF">DW040_01805</name>
    <name evidence="13" type="ORF">DW222_01630</name>
    <name evidence="12" type="ORF">DW272_01005</name>
    <name evidence="11" type="ORF">DW859_01255</name>
    <name evidence="10" type="ORF">DWW07_03665</name>
    <name evidence="9" type="ORF">DWX77_00395</name>
    <name evidence="8" type="ORF">DXB38_00210</name>
    <name evidence="15" type="ORF">EAI82_02480</name>
    <name evidence="6" type="ORF">ERS852394_00218</name>
    <name evidence="7" type="ORF">ERS852533_00158</name>
    <name evidence="16" type="ORF">ROSSTS7063_01175</name>
</gene>
<reference evidence="19 20" key="2">
    <citation type="submission" date="2018-08" db="EMBL/GenBank/DDBJ databases">
        <title>A genome reference for cultivated species of the human gut microbiota.</title>
        <authorList>
            <person name="Zou Y."/>
            <person name="Xue W."/>
            <person name="Luo G."/>
        </authorList>
    </citation>
    <scope>NUCLEOTIDE SEQUENCE [LARGE SCALE GENOMIC DNA]</scope>
    <source>
        <strain evidence="10 21">AF14-23</strain>
        <strain evidence="9 24">AF21-24</strain>
        <strain evidence="14 25">AF39-4</strain>
        <strain evidence="13 22">AM18-2AC</strain>
        <strain evidence="12 23">AM22-9LB</strain>
        <strain evidence="11 20">AM37-4AC</strain>
        <strain evidence="8 19">OM03-6</strain>
    </source>
</reference>
<dbReference type="EMBL" id="QROE01000001">
    <property type="protein sequence ID" value="RHK98064.1"/>
    <property type="molecule type" value="Genomic_DNA"/>
</dbReference>
<evidence type="ECO:0000313" key="7">
    <source>
        <dbReference type="EMBL" id="CUP05729.1"/>
    </source>
</evidence>
<dbReference type="EMBL" id="QRVV01000001">
    <property type="protein sequence ID" value="RGS76201.1"/>
    <property type="molecule type" value="Genomic_DNA"/>
</dbReference>
<sequence>MSIKKIAEKAGVSISTVSRILNRPDYKCSVPGLREKVWSIAMEMNYVPNEAARNLKKGTQAKESKIWYINVLMTRTDESRTDPFFTELLRVVESEIHEHNCILSKVWYMPLFSDDRKCRRENLDQIIQRMYTETEENKDGLIIIGRCNPLALKKLNQKYRSVVSVNRNSTNYEVDEVLCDGKKIAQMAVEHLISLGHRNIGYVGGCRNEDRYVGYLDTLKKNNLDVIPEYVVETDQTEREGYEAMEKLLKSEDCPTGIYCANDITAVGILKYLRKCRNLYFTPSIIASDDIEEAQFTKPMLTTVGLPKEEMGRFALYLLLDRMKGGHSGVVRMELSGKLLVRNSCSHVSESFWSDYCI</sequence>
<dbReference type="Proteomes" id="UP000284242">
    <property type="component" value="Unassembled WGS sequence"/>
</dbReference>
<dbReference type="Proteomes" id="UP000095413">
    <property type="component" value="Unassembled WGS sequence"/>
</dbReference>
<keyword evidence="3" id="KW-0238">DNA-binding</keyword>
<evidence type="ECO:0000313" key="11">
    <source>
        <dbReference type="EMBL" id="RHC10072.1"/>
    </source>
</evidence>
<dbReference type="OrthoDB" id="43195at2"/>
<evidence type="ECO:0000313" key="19">
    <source>
        <dbReference type="Proteomes" id="UP000261105"/>
    </source>
</evidence>
<dbReference type="PANTHER" id="PTHR30146">
    <property type="entry name" value="LACI-RELATED TRANSCRIPTIONAL REPRESSOR"/>
    <property type="match status" value="1"/>
</dbReference>
<dbReference type="InterPro" id="IPR010982">
    <property type="entry name" value="Lambda_DNA-bd_dom_sf"/>
</dbReference>
<dbReference type="SUPFAM" id="SSF47413">
    <property type="entry name" value="lambda repressor-like DNA-binding domains"/>
    <property type="match status" value="1"/>
</dbReference>
<dbReference type="InterPro" id="IPR046335">
    <property type="entry name" value="LacI/GalR-like_sensor"/>
</dbReference>
<dbReference type="SMART" id="SM00354">
    <property type="entry name" value="HTH_LACI"/>
    <property type="match status" value="1"/>
</dbReference>
<evidence type="ECO:0000259" key="5">
    <source>
        <dbReference type="PROSITE" id="PS50932"/>
    </source>
</evidence>
<reference evidence="17 18" key="1">
    <citation type="submission" date="2015-09" db="EMBL/GenBank/DDBJ databases">
        <authorList>
            <consortium name="Pathogen Informatics"/>
        </authorList>
    </citation>
    <scope>NUCLEOTIDE SEQUENCE [LARGE SCALE GENOMIC DNA]</scope>
    <source>
        <strain evidence="6 17">2789STDY5608837</strain>
        <strain evidence="7 18">2789STDY5834921</strain>
    </source>
</reference>
<evidence type="ECO:0000313" key="6">
    <source>
        <dbReference type="EMBL" id="CUN43264.1"/>
    </source>
</evidence>
<dbReference type="Pfam" id="PF00356">
    <property type="entry name" value="LacI"/>
    <property type="match status" value="1"/>
</dbReference>
<dbReference type="EMBL" id="CYZD01000001">
    <property type="protein sequence ID" value="CUN43264.1"/>
    <property type="molecule type" value="Genomic_DNA"/>
</dbReference>
<dbReference type="Proteomes" id="UP000261105">
    <property type="component" value="Unassembled WGS sequence"/>
</dbReference>
<dbReference type="EMBL" id="CABHNB010000017">
    <property type="protein sequence ID" value="VUX00903.1"/>
    <property type="molecule type" value="Genomic_DNA"/>
</dbReference>
<dbReference type="GO" id="GO:0003700">
    <property type="term" value="F:DNA-binding transcription factor activity"/>
    <property type="evidence" value="ECO:0007669"/>
    <property type="project" value="TreeGrafter"/>
</dbReference>
<dbReference type="Gene3D" id="1.10.260.40">
    <property type="entry name" value="lambda repressor-like DNA-binding domains"/>
    <property type="match status" value="1"/>
</dbReference>
<dbReference type="EMBL" id="QRZI01000002">
    <property type="protein sequence ID" value="RGV65658.1"/>
    <property type="molecule type" value="Genomic_DNA"/>
</dbReference>
<evidence type="ECO:0000313" key="27">
    <source>
        <dbReference type="Proteomes" id="UP000409147"/>
    </source>
</evidence>
<evidence type="ECO:0000313" key="18">
    <source>
        <dbReference type="Proteomes" id="UP000095413"/>
    </source>
</evidence>
<evidence type="ECO:0000313" key="9">
    <source>
        <dbReference type="EMBL" id="RGS76201.1"/>
    </source>
</evidence>
<reference evidence="16 27" key="4">
    <citation type="submission" date="2019-07" db="EMBL/GenBank/DDBJ databases">
        <authorList>
            <person name="Hibberd C M."/>
            <person name="Gehrig L. J."/>
            <person name="Chang H.-W."/>
            <person name="Venkatesh S."/>
        </authorList>
    </citation>
    <scope>NUCLEOTIDE SEQUENCE [LARGE SCALE GENOMIC DNA]</scope>
    <source>
        <strain evidence="16">Ruminococcus_obeum_SSTS_Bg7063</strain>
    </source>
</reference>
<dbReference type="SUPFAM" id="SSF53822">
    <property type="entry name" value="Periplasmic binding protein-like I"/>
    <property type="match status" value="1"/>
</dbReference>
<dbReference type="Proteomes" id="UP000265828">
    <property type="component" value="Unassembled WGS sequence"/>
</dbReference>
<dbReference type="Proteomes" id="UP000265808">
    <property type="component" value="Unassembled WGS sequence"/>
</dbReference>
<evidence type="ECO:0000313" key="17">
    <source>
        <dbReference type="Proteomes" id="UP000095409"/>
    </source>
</evidence>
<dbReference type="EMBL" id="RCXQ01000002">
    <property type="protein sequence ID" value="RYT68090.1"/>
    <property type="molecule type" value="Genomic_DNA"/>
</dbReference>
<evidence type="ECO:0000313" key="16">
    <source>
        <dbReference type="EMBL" id="VUX00903.1"/>
    </source>
</evidence>
<dbReference type="Proteomes" id="UP000409147">
    <property type="component" value="Unassembled WGS sequence"/>
</dbReference>
<evidence type="ECO:0000256" key="3">
    <source>
        <dbReference type="ARBA" id="ARBA00023125"/>
    </source>
</evidence>
<dbReference type="Proteomes" id="UP000284220">
    <property type="component" value="Unassembled WGS sequence"/>
</dbReference>
<dbReference type="InterPro" id="IPR000843">
    <property type="entry name" value="HTH_LacI"/>
</dbReference>
<dbReference type="InterPro" id="IPR028082">
    <property type="entry name" value="Peripla_BP_I"/>
</dbReference>
<evidence type="ECO:0000256" key="4">
    <source>
        <dbReference type="ARBA" id="ARBA00023163"/>
    </source>
</evidence>
<reference evidence="15 26" key="3">
    <citation type="journal article" date="2019" name="Science, e1252229">
        <title>Invertible promoters mediate bacterial phase variation, antibiotic resistance, and host adaptation in the gut.</title>
        <authorList>
            <person name="Jiang X."/>
            <person name="Hall A.B."/>
            <person name="Arthur T.D."/>
            <person name="Plichta D.R."/>
            <person name="Covington C.T."/>
            <person name="Poyet M."/>
            <person name="Crothers J."/>
            <person name="Moses P.L."/>
            <person name="Tolonen A.C."/>
            <person name="Vlamakis H."/>
            <person name="Alm E.J."/>
            <person name="Xavier R.J."/>
        </authorList>
    </citation>
    <scope>NUCLEOTIDE SEQUENCE [LARGE SCALE GENOMIC DNA]</scope>
    <source>
        <strain evidence="26">af_0058</strain>
        <strain evidence="15">Af_0058</strain>
    </source>
</reference>
<dbReference type="Proteomes" id="UP000284267">
    <property type="component" value="Unassembled WGS sequence"/>
</dbReference>
<dbReference type="PROSITE" id="PS50932">
    <property type="entry name" value="HTH_LACI_2"/>
    <property type="match status" value="1"/>
</dbReference>
<dbReference type="EMBL" id="QRJH01000001">
    <property type="protein sequence ID" value="RHH21161.1"/>
    <property type="molecule type" value="Genomic_DNA"/>
</dbReference>
<dbReference type="AlphaFoldDB" id="A0A174K904"/>
<feature type="domain" description="HTH lacI-type" evidence="5">
    <location>
        <begin position="1"/>
        <end position="57"/>
    </location>
</feature>
<dbReference type="Proteomes" id="UP000293506">
    <property type="component" value="Unassembled WGS sequence"/>
</dbReference>
<proteinExistence type="predicted"/>
<keyword evidence="2" id="KW-0805">Transcription regulation</keyword>
<dbReference type="Proteomes" id="UP000284024">
    <property type="component" value="Unassembled WGS sequence"/>
</dbReference>
<evidence type="ECO:0000313" key="12">
    <source>
        <dbReference type="EMBL" id="RHG19813.1"/>
    </source>
</evidence>
<accession>A0A174K904</accession>
<evidence type="ECO:0000313" key="21">
    <source>
        <dbReference type="Proteomes" id="UP000265828"/>
    </source>
</evidence>